<evidence type="ECO:0000259" key="7">
    <source>
        <dbReference type="PROSITE" id="PS50011"/>
    </source>
</evidence>
<dbReference type="InterPro" id="IPR011009">
    <property type="entry name" value="Kinase-like_dom_sf"/>
</dbReference>
<keyword evidence="3 6" id="KW-0547">Nucleotide-binding</keyword>
<dbReference type="Proteomes" id="UP001497444">
    <property type="component" value="Chromosome 1"/>
</dbReference>
<keyword evidence="2" id="KW-0808">Transferase</keyword>
<organism evidence="8 9">
    <name type="scientific">Sphagnum jensenii</name>
    <dbReference type="NCBI Taxonomy" id="128206"/>
    <lineage>
        <taxon>Eukaryota</taxon>
        <taxon>Viridiplantae</taxon>
        <taxon>Streptophyta</taxon>
        <taxon>Embryophyta</taxon>
        <taxon>Bryophyta</taxon>
        <taxon>Sphagnophytina</taxon>
        <taxon>Sphagnopsida</taxon>
        <taxon>Sphagnales</taxon>
        <taxon>Sphagnaceae</taxon>
        <taxon>Sphagnum</taxon>
    </lineage>
</organism>
<gene>
    <name evidence="8" type="ORF">CSSPJE1EN1_LOCUS833</name>
</gene>
<dbReference type="Gene3D" id="1.20.930.20">
    <property type="entry name" value="Adaptor protein Cbl, N-terminal domain"/>
    <property type="match status" value="1"/>
</dbReference>
<dbReference type="SUPFAM" id="SSF56112">
    <property type="entry name" value="Protein kinase-like (PK-like)"/>
    <property type="match status" value="2"/>
</dbReference>
<evidence type="ECO:0000256" key="2">
    <source>
        <dbReference type="ARBA" id="ARBA00022679"/>
    </source>
</evidence>
<dbReference type="PROSITE" id="PS00108">
    <property type="entry name" value="PROTEIN_KINASE_ST"/>
    <property type="match status" value="1"/>
</dbReference>
<dbReference type="PROSITE" id="PS00107">
    <property type="entry name" value="PROTEIN_KINASE_ATP"/>
    <property type="match status" value="1"/>
</dbReference>
<keyword evidence="5 6" id="KW-0067">ATP-binding</keyword>
<dbReference type="Pfam" id="PF07714">
    <property type="entry name" value="PK_Tyr_Ser-Thr"/>
    <property type="match status" value="1"/>
</dbReference>
<dbReference type="EMBL" id="OZ020096">
    <property type="protein sequence ID" value="CAK9255355.1"/>
    <property type="molecule type" value="Genomic_DNA"/>
</dbReference>
<keyword evidence="1" id="KW-0723">Serine/threonine-protein kinase</keyword>
<evidence type="ECO:0000313" key="9">
    <source>
        <dbReference type="Proteomes" id="UP001497444"/>
    </source>
</evidence>
<evidence type="ECO:0000313" key="8">
    <source>
        <dbReference type="EMBL" id="CAK9255355.1"/>
    </source>
</evidence>
<dbReference type="InterPro" id="IPR000719">
    <property type="entry name" value="Prot_kinase_dom"/>
</dbReference>
<dbReference type="Gene3D" id="1.10.510.10">
    <property type="entry name" value="Transferase(Phosphotransferase) domain 1"/>
    <property type="match status" value="2"/>
</dbReference>
<evidence type="ECO:0000256" key="3">
    <source>
        <dbReference type="ARBA" id="ARBA00022741"/>
    </source>
</evidence>
<accession>A0ABP0VPF6</accession>
<dbReference type="PANTHER" id="PTHR44329:SF260">
    <property type="entry name" value="PROTEIN KINASE DOMAIN-CONTAINING PROTEIN"/>
    <property type="match status" value="1"/>
</dbReference>
<dbReference type="Pfam" id="PF00069">
    <property type="entry name" value="Pkinase"/>
    <property type="match status" value="1"/>
</dbReference>
<dbReference type="SMART" id="SM00220">
    <property type="entry name" value="S_TKc"/>
    <property type="match status" value="2"/>
</dbReference>
<protein>
    <recommendedName>
        <fullName evidence="7">Protein kinase domain-containing protein</fullName>
    </recommendedName>
</protein>
<dbReference type="InterPro" id="IPR017441">
    <property type="entry name" value="Protein_kinase_ATP_BS"/>
</dbReference>
<dbReference type="InterPro" id="IPR059179">
    <property type="entry name" value="MLKL-like_MCAfunc"/>
</dbReference>
<dbReference type="InterPro" id="IPR001245">
    <property type="entry name" value="Ser-Thr/Tyr_kinase_cat_dom"/>
</dbReference>
<proteinExistence type="predicted"/>
<evidence type="ECO:0000256" key="1">
    <source>
        <dbReference type="ARBA" id="ARBA00022527"/>
    </source>
</evidence>
<name>A0ABP0VPF6_9BRYO</name>
<dbReference type="InterPro" id="IPR036537">
    <property type="entry name" value="Adaptor_Cbl_N_dom_sf"/>
</dbReference>
<sequence length="791" mass="88568">MEVSAQALSIIDKVTKLQVDVRINSQQCKRLVDRFEYIGQLITKWDSVHSASGDEQPLQAWDGGEMQVSRNFDQLLVVLKKGEALVMECSGQDLRTKVFLNTDNRHAFEEIHRDIDTCASFLHMDDLSSLRKGSGFCTMTEEERANCLTSDAGQDLGKILQLGSETMTGSWEGPDEGAEKLMNAVKHKIKRGRYDEESNDLPDGIFMDASDMKITRALGKGAHNIIFEVDWLGCKLAAKYYSNVLREVKQLSKLRHPHVVQIVGYSKIEDRDVMIMELMDGNLEDLIKDCMQKNGSSNSGPFSQEVTLDILYQIARGMQYLHDQGLGHGQLKCSNVLVRTHNSDSIEVKVADFGYANKVSTQALERTGSGVETIGQMDVLDFAQIWCAISSGILPADDNRARKNRISFGEHGPQFAIPSERLSPEVEGLVKACLNSVARERPTFEEICHLLDHIRAPKPTYLDPQKSPAWSLKGMFENVLNKVTNFWRHKPLSKCNLAPMPDLSEADEAQQVCVDLPSYLRIRQSCVTLLGEIGQGASATVYEAEWMGVKFAVKSICAEMHSIQLQREVGVWIKLRHPRIVQLMGFSVAKNSSLIVMELLGGDLRKLIDTRMASMKEGGPFTRREALDVMVQIAEGMAYLHKQGIMHRDLKSLNVLVVAQSRPIQVKIADFGISKYINTPSERGAVGTGFWRAPEVLSALRDGITQPTYTSKADVYSYGMTCYEVLTGLIPFDGHARADYSFVLSGNRPQLPKYVSDDVADLITRCWHQQPEQRPEFLDICHKLRSLMKAT</sequence>
<keyword evidence="9" id="KW-1185">Reference proteome</keyword>
<evidence type="ECO:0000256" key="5">
    <source>
        <dbReference type="ARBA" id="ARBA00022840"/>
    </source>
</evidence>
<feature type="binding site" evidence="6">
    <location>
        <position position="554"/>
    </location>
    <ligand>
        <name>ATP</name>
        <dbReference type="ChEBI" id="CHEBI:30616"/>
    </ligand>
</feature>
<dbReference type="PROSITE" id="PS50011">
    <property type="entry name" value="PROTEIN_KINASE_DOM"/>
    <property type="match status" value="2"/>
</dbReference>
<reference evidence="8 9" key="1">
    <citation type="submission" date="2024-02" db="EMBL/GenBank/DDBJ databases">
        <authorList>
            <consortium name="ELIXIR-Norway"/>
            <consortium name="Elixir Norway"/>
        </authorList>
    </citation>
    <scope>NUCLEOTIDE SEQUENCE [LARGE SCALE GENOMIC DNA]</scope>
</reference>
<dbReference type="PANTHER" id="PTHR44329">
    <property type="entry name" value="SERINE/THREONINE-PROTEIN KINASE TNNI3K-RELATED"/>
    <property type="match status" value="1"/>
</dbReference>
<dbReference type="Gene3D" id="3.30.200.20">
    <property type="entry name" value="Phosphorylase Kinase, domain 1"/>
    <property type="match status" value="1"/>
</dbReference>
<dbReference type="CDD" id="cd21037">
    <property type="entry name" value="MLKL_NTD"/>
    <property type="match status" value="1"/>
</dbReference>
<dbReference type="CDD" id="cd13999">
    <property type="entry name" value="STKc_MAP3K-like"/>
    <property type="match status" value="1"/>
</dbReference>
<evidence type="ECO:0000256" key="6">
    <source>
        <dbReference type="PROSITE-ProRule" id="PRU10141"/>
    </source>
</evidence>
<dbReference type="InterPro" id="IPR008271">
    <property type="entry name" value="Ser/Thr_kinase_AS"/>
</dbReference>
<keyword evidence="4" id="KW-0418">Kinase</keyword>
<feature type="domain" description="Protein kinase" evidence="7">
    <location>
        <begin position="527"/>
        <end position="788"/>
    </location>
</feature>
<evidence type="ECO:0000256" key="4">
    <source>
        <dbReference type="ARBA" id="ARBA00022777"/>
    </source>
</evidence>
<feature type="domain" description="Protein kinase" evidence="7">
    <location>
        <begin position="212"/>
        <end position="456"/>
    </location>
</feature>
<dbReference type="InterPro" id="IPR051681">
    <property type="entry name" value="Ser/Thr_Kinases-Pseudokinases"/>
</dbReference>